<dbReference type="STRING" id="946122.A0A0C2WET4"/>
<protein>
    <submittedName>
        <fullName evidence="1">Uncharacterized protein</fullName>
    </submittedName>
</protein>
<keyword evidence="2" id="KW-1185">Reference proteome</keyword>
<gene>
    <name evidence="1" type="ORF">M378DRAFT_168658</name>
</gene>
<accession>A0A0C2WET4</accession>
<dbReference type="AlphaFoldDB" id="A0A0C2WET4"/>
<reference evidence="1 2" key="1">
    <citation type="submission" date="2014-04" db="EMBL/GenBank/DDBJ databases">
        <title>Evolutionary Origins and Diversification of the Mycorrhizal Mutualists.</title>
        <authorList>
            <consortium name="DOE Joint Genome Institute"/>
            <consortium name="Mycorrhizal Genomics Consortium"/>
            <person name="Kohler A."/>
            <person name="Kuo A."/>
            <person name="Nagy L.G."/>
            <person name="Floudas D."/>
            <person name="Copeland A."/>
            <person name="Barry K.W."/>
            <person name="Cichocki N."/>
            <person name="Veneault-Fourrey C."/>
            <person name="LaButti K."/>
            <person name="Lindquist E.A."/>
            <person name="Lipzen A."/>
            <person name="Lundell T."/>
            <person name="Morin E."/>
            <person name="Murat C."/>
            <person name="Riley R."/>
            <person name="Ohm R."/>
            <person name="Sun H."/>
            <person name="Tunlid A."/>
            <person name="Henrissat B."/>
            <person name="Grigoriev I.V."/>
            <person name="Hibbett D.S."/>
            <person name="Martin F."/>
        </authorList>
    </citation>
    <scope>NUCLEOTIDE SEQUENCE [LARGE SCALE GENOMIC DNA]</scope>
    <source>
        <strain evidence="1 2">Koide BX008</strain>
    </source>
</reference>
<dbReference type="EMBL" id="KN818307">
    <property type="protein sequence ID" value="KIL59902.1"/>
    <property type="molecule type" value="Genomic_DNA"/>
</dbReference>
<name>A0A0C2WET4_AMAMK</name>
<dbReference type="OrthoDB" id="3213671at2759"/>
<dbReference type="InParanoid" id="A0A0C2WET4"/>
<evidence type="ECO:0000313" key="1">
    <source>
        <dbReference type="EMBL" id="KIL59902.1"/>
    </source>
</evidence>
<organism evidence="1 2">
    <name type="scientific">Amanita muscaria (strain Koide BX008)</name>
    <dbReference type="NCBI Taxonomy" id="946122"/>
    <lineage>
        <taxon>Eukaryota</taxon>
        <taxon>Fungi</taxon>
        <taxon>Dikarya</taxon>
        <taxon>Basidiomycota</taxon>
        <taxon>Agaricomycotina</taxon>
        <taxon>Agaricomycetes</taxon>
        <taxon>Agaricomycetidae</taxon>
        <taxon>Agaricales</taxon>
        <taxon>Pluteineae</taxon>
        <taxon>Amanitaceae</taxon>
        <taxon>Amanita</taxon>
    </lineage>
</organism>
<proteinExistence type="predicted"/>
<sequence>MATRSNRHLSKDDPEPLLIAEAIAAVYENNRTLRAAGLPPLKCKTFAGITMVGTASTFYKIPVTEGLCNIHPESPLSKTSFLLFERLVNRSHESTGASYCSALKLLNNEYQVY</sequence>
<evidence type="ECO:0000313" key="2">
    <source>
        <dbReference type="Proteomes" id="UP000054549"/>
    </source>
</evidence>
<dbReference type="HOGENOM" id="CLU_2235901_0_0_1"/>
<dbReference type="Proteomes" id="UP000054549">
    <property type="component" value="Unassembled WGS sequence"/>
</dbReference>